<feature type="region of interest" description="Disordered" evidence="3">
    <location>
        <begin position="256"/>
        <end position="450"/>
    </location>
</feature>
<protein>
    <recommendedName>
        <fullName evidence="9">Chitin-binding type-2 domain-containing protein</fullName>
    </recommendedName>
</protein>
<dbReference type="EMBL" id="VCGU01000001">
    <property type="protein sequence ID" value="TRY80299.1"/>
    <property type="molecule type" value="Genomic_DNA"/>
</dbReference>
<dbReference type="PROSITE" id="PS51677">
    <property type="entry name" value="NODB"/>
    <property type="match status" value="1"/>
</dbReference>
<dbReference type="GO" id="GO:0008061">
    <property type="term" value="F:chitin binding"/>
    <property type="evidence" value="ECO:0007669"/>
    <property type="project" value="InterPro"/>
</dbReference>
<dbReference type="Pfam" id="PF01607">
    <property type="entry name" value="CBM_14"/>
    <property type="match status" value="1"/>
</dbReference>
<evidence type="ECO:0000259" key="6">
    <source>
        <dbReference type="PROSITE" id="PS51677"/>
    </source>
</evidence>
<feature type="domain" description="Chitin-binding type-2" evidence="5">
    <location>
        <begin position="490"/>
        <end position="544"/>
    </location>
</feature>
<feature type="compositionally biased region" description="Polar residues" evidence="3">
    <location>
        <begin position="393"/>
        <end position="410"/>
    </location>
</feature>
<dbReference type="InterPro" id="IPR002557">
    <property type="entry name" value="Chitin-bd_dom"/>
</dbReference>
<proteinExistence type="predicted"/>
<evidence type="ECO:0000259" key="5">
    <source>
        <dbReference type="PROSITE" id="PS50940"/>
    </source>
</evidence>
<keyword evidence="8" id="KW-1185">Reference proteome</keyword>
<feature type="compositionally biased region" description="Basic and acidic residues" evidence="3">
    <location>
        <begin position="332"/>
        <end position="342"/>
    </location>
</feature>
<dbReference type="OrthoDB" id="407355at2759"/>
<dbReference type="InterPro" id="IPR002509">
    <property type="entry name" value="NODB_dom"/>
</dbReference>
<dbReference type="SUPFAM" id="SSF88713">
    <property type="entry name" value="Glycoside hydrolase/deacetylase"/>
    <property type="match status" value="1"/>
</dbReference>
<dbReference type="Gene3D" id="3.20.20.370">
    <property type="entry name" value="Glycoside hydrolase/deacetylase"/>
    <property type="match status" value="1"/>
</dbReference>
<reference evidence="7 8" key="1">
    <citation type="journal article" date="2018" name="Nat. Ecol. Evol.">
        <title>Genomic signatures of mitonuclear coevolution across populations of Tigriopus californicus.</title>
        <authorList>
            <person name="Barreto F.S."/>
            <person name="Watson E.T."/>
            <person name="Lima T.G."/>
            <person name="Willett C.S."/>
            <person name="Edmands S."/>
            <person name="Li W."/>
            <person name="Burton R.S."/>
        </authorList>
    </citation>
    <scope>NUCLEOTIDE SEQUENCE [LARGE SCALE GENOMIC DNA]</scope>
    <source>
        <strain evidence="7 8">San Diego</strain>
    </source>
</reference>
<comment type="caution">
    <text evidence="7">The sequence shown here is derived from an EMBL/GenBank/DDBJ whole genome shotgun (WGS) entry which is preliminary data.</text>
</comment>
<keyword evidence="2" id="KW-0378">Hydrolase</keyword>
<feature type="signal peptide" evidence="4">
    <location>
        <begin position="1"/>
        <end position="24"/>
    </location>
</feature>
<dbReference type="GO" id="GO:0005576">
    <property type="term" value="C:extracellular region"/>
    <property type="evidence" value="ECO:0007669"/>
    <property type="project" value="InterPro"/>
</dbReference>
<dbReference type="InterPro" id="IPR036508">
    <property type="entry name" value="Chitin-bd_dom_sf"/>
</dbReference>
<dbReference type="PANTHER" id="PTHR10587">
    <property type="entry name" value="GLYCOSYL TRANSFERASE-RELATED"/>
    <property type="match status" value="1"/>
</dbReference>
<dbReference type="STRING" id="6832.A0A553PRI3"/>
<dbReference type="InterPro" id="IPR050248">
    <property type="entry name" value="Polysacc_deacetylase_ArnD"/>
</dbReference>
<dbReference type="PANTHER" id="PTHR10587:SF133">
    <property type="entry name" value="CHITIN DEACETYLASE 1-RELATED"/>
    <property type="match status" value="1"/>
</dbReference>
<organism evidence="7 8">
    <name type="scientific">Tigriopus californicus</name>
    <name type="common">Marine copepod</name>
    <dbReference type="NCBI Taxonomy" id="6832"/>
    <lineage>
        <taxon>Eukaryota</taxon>
        <taxon>Metazoa</taxon>
        <taxon>Ecdysozoa</taxon>
        <taxon>Arthropoda</taxon>
        <taxon>Crustacea</taxon>
        <taxon>Multicrustacea</taxon>
        <taxon>Hexanauplia</taxon>
        <taxon>Copepoda</taxon>
        <taxon>Harpacticoida</taxon>
        <taxon>Harpacticidae</taxon>
        <taxon>Tigriopus</taxon>
    </lineage>
</organism>
<dbReference type="GO" id="GO:0046872">
    <property type="term" value="F:metal ion binding"/>
    <property type="evidence" value="ECO:0007669"/>
    <property type="project" value="UniProtKB-KW"/>
</dbReference>
<name>A0A553PRI3_TIGCA</name>
<evidence type="ECO:0000256" key="1">
    <source>
        <dbReference type="ARBA" id="ARBA00022723"/>
    </source>
</evidence>
<feature type="compositionally biased region" description="Basic and acidic residues" evidence="3">
    <location>
        <begin position="438"/>
        <end position="450"/>
    </location>
</feature>
<dbReference type="GO" id="GO:0004099">
    <property type="term" value="F:chitin deacetylase activity"/>
    <property type="evidence" value="ECO:0007669"/>
    <property type="project" value="UniProtKB-ARBA"/>
</dbReference>
<feature type="region of interest" description="Disordered" evidence="3">
    <location>
        <begin position="108"/>
        <end position="142"/>
    </location>
</feature>
<evidence type="ECO:0000313" key="8">
    <source>
        <dbReference type="Proteomes" id="UP000318571"/>
    </source>
</evidence>
<feature type="domain" description="NodB homology" evidence="6">
    <location>
        <begin position="560"/>
        <end position="801"/>
    </location>
</feature>
<evidence type="ECO:0000256" key="2">
    <source>
        <dbReference type="ARBA" id="ARBA00022801"/>
    </source>
</evidence>
<evidence type="ECO:0000256" key="3">
    <source>
        <dbReference type="SAM" id="MobiDB-lite"/>
    </source>
</evidence>
<dbReference type="GO" id="GO:0005975">
    <property type="term" value="P:carbohydrate metabolic process"/>
    <property type="evidence" value="ECO:0007669"/>
    <property type="project" value="InterPro"/>
</dbReference>
<dbReference type="GO" id="GO:0016020">
    <property type="term" value="C:membrane"/>
    <property type="evidence" value="ECO:0007669"/>
    <property type="project" value="TreeGrafter"/>
</dbReference>
<sequence length="809" mass="94176">MNMFRRSWALHLSLYSLTISVTLCQSYHSPSKEYVLVPKEYLESTIHDFRSPYEAIQRPDRSAGSMYPTPADEPSPIQEYYSSPNRANNLYSQIEADFYKHAEDKNDFPPSQFWARPQAQDTRKSYEEPKNERTSSPGYYNRAPYHELYPSPNQFEDPAAVPTQAPRPRATYKYKQTPVDYEPVPEEYEELPEPEKEGNRDRFPNFKDRKRHVEGKRQRVINRQPSPQFVPTVPSVPITAVGSTITEHDLFAKAQSGQLRVPHKRPSLTLLDEDVPQYSKPHRYATYEDQDIEEYTPTENVPIRPKQRLTYPQEQRPPYHKEQRPTYPQEQPRYHDYPRPESHQAYPTDQKNEDFSDRPFAPKTQYQPVEAPNVHAYTEDYYSSQSEDEVPEQTITRRYTPPRKSSSNYPGENDFRGPPTKTKRPNKDIFITPPPTKEGSRYKSERNERPSVIDPELEAEKQKHKNIQLHNLQKLIDYADGGSKNDDPSDFKCPKDGHFGDKDDCAKFYRCAHGTALIEYCPGQLFWNSVTEQCDWPEAVDCSYTAKSLETYQLTESDPVTIYLTFDDGPNEGTPAILQALRHHNVKATFFINSRNLHDPKPELAAQNANSLLAIIADGHVIGDHSYDHMAHNSKNSPKNAYQNVEEDSKYFGIMNTYPVLDILWKADMKQYIGPVNHTMTYYVRLPYTNAWRAGNVKRDCYSCTVPGSSGQKGIEISNLLAEEKKLIFGWDQEWEIDWNRNRFKYGGKEMFFRLARDPRKKPQMVLLTHDLAYRPYALRDEQKELEEFLHLAKESGYKFATLDKYKLE</sequence>
<feature type="chain" id="PRO_5022246267" description="Chitin-binding type-2 domain-containing protein" evidence="4">
    <location>
        <begin position="25"/>
        <end position="809"/>
    </location>
</feature>
<dbReference type="AlphaFoldDB" id="A0A553PRI3"/>
<evidence type="ECO:0008006" key="9">
    <source>
        <dbReference type="Google" id="ProtNLM"/>
    </source>
</evidence>
<dbReference type="Pfam" id="PF01522">
    <property type="entry name" value="Polysacc_deac_1"/>
    <property type="match status" value="1"/>
</dbReference>
<feature type="compositionally biased region" description="Basic and acidic residues" evidence="3">
    <location>
        <begin position="121"/>
        <end position="133"/>
    </location>
</feature>
<accession>A0A553PRI3</accession>
<dbReference type="InterPro" id="IPR011330">
    <property type="entry name" value="Glyco_hydro/deAcase_b/a-brl"/>
</dbReference>
<dbReference type="SMART" id="SM00494">
    <property type="entry name" value="ChtBD2"/>
    <property type="match status" value="1"/>
</dbReference>
<evidence type="ECO:0000256" key="4">
    <source>
        <dbReference type="SAM" id="SignalP"/>
    </source>
</evidence>
<dbReference type="SUPFAM" id="SSF57625">
    <property type="entry name" value="Invertebrate chitin-binding proteins"/>
    <property type="match status" value="1"/>
</dbReference>
<gene>
    <name evidence="7" type="ORF">TCAL_04315</name>
</gene>
<dbReference type="Gene3D" id="2.170.140.10">
    <property type="entry name" value="Chitin binding domain"/>
    <property type="match status" value="1"/>
</dbReference>
<dbReference type="Proteomes" id="UP000318571">
    <property type="component" value="Chromosome 12"/>
</dbReference>
<dbReference type="PROSITE" id="PS50940">
    <property type="entry name" value="CHIT_BIND_II"/>
    <property type="match status" value="1"/>
</dbReference>
<keyword evidence="4" id="KW-0732">Signal</keyword>
<keyword evidence="1" id="KW-0479">Metal-binding</keyword>
<evidence type="ECO:0000313" key="7">
    <source>
        <dbReference type="EMBL" id="TRY80299.1"/>
    </source>
</evidence>